<sequence length="162" mass="17353">MKLTTSATCWSDSRQPKPGMLNVDGALAVAGRVAPSSTMWISEEGDDLRLVPTAQAVLVVAAQALGDPALKRCAAGQEGVAVVGIQCLFLHGDRPWRMTGAAMAQPFDQVEASKCWPKAFFPALIALGPMASAILPMRSTMKRFIFTSLSFQSKVMRSNGWP</sequence>
<dbReference type="AlphaFoldDB" id="A0A2A2KEX1"/>
<comment type="caution">
    <text evidence="1">The sequence shown here is derived from an EMBL/GenBank/DDBJ whole genome shotgun (WGS) entry which is preliminary data.</text>
</comment>
<proteinExistence type="predicted"/>
<name>A0A2A2KEX1_9BILA</name>
<protein>
    <submittedName>
        <fullName evidence="1">Uncharacterized protein</fullName>
    </submittedName>
</protein>
<dbReference type="EMBL" id="LIAE01008797">
    <property type="protein sequence ID" value="PAV72412.1"/>
    <property type="molecule type" value="Genomic_DNA"/>
</dbReference>
<reference evidence="1 2" key="1">
    <citation type="journal article" date="2017" name="Curr. Biol.">
        <title>Genome architecture and evolution of a unichromosomal asexual nematode.</title>
        <authorList>
            <person name="Fradin H."/>
            <person name="Zegar C."/>
            <person name="Gutwein M."/>
            <person name="Lucas J."/>
            <person name="Kovtun M."/>
            <person name="Corcoran D."/>
            <person name="Baugh L.R."/>
            <person name="Kiontke K."/>
            <person name="Gunsalus K."/>
            <person name="Fitch D.H."/>
            <person name="Piano F."/>
        </authorList>
    </citation>
    <scope>NUCLEOTIDE SEQUENCE [LARGE SCALE GENOMIC DNA]</scope>
    <source>
        <strain evidence="1">PF1309</strain>
    </source>
</reference>
<evidence type="ECO:0000313" key="1">
    <source>
        <dbReference type="EMBL" id="PAV72412.1"/>
    </source>
</evidence>
<gene>
    <name evidence="1" type="ORF">WR25_19741</name>
</gene>
<evidence type="ECO:0000313" key="2">
    <source>
        <dbReference type="Proteomes" id="UP000218231"/>
    </source>
</evidence>
<organism evidence="1 2">
    <name type="scientific">Diploscapter pachys</name>
    <dbReference type="NCBI Taxonomy" id="2018661"/>
    <lineage>
        <taxon>Eukaryota</taxon>
        <taxon>Metazoa</taxon>
        <taxon>Ecdysozoa</taxon>
        <taxon>Nematoda</taxon>
        <taxon>Chromadorea</taxon>
        <taxon>Rhabditida</taxon>
        <taxon>Rhabditina</taxon>
        <taxon>Rhabditomorpha</taxon>
        <taxon>Rhabditoidea</taxon>
        <taxon>Rhabditidae</taxon>
        <taxon>Diploscapter</taxon>
    </lineage>
</organism>
<dbReference type="Proteomes" id="UP000218231">
    <property type="component" value="Unassembled WGS sequence"/>
</dbReference>
<accession>A0A2A2KEX1</accession>
<keyword evidence="2" id="KW-1185">Reference proteome</keyword>